<evidence type="ECO:0000313" key="2">
    <source>
        <dbReference type="EMBL" id="TXL74410.1"/>
    </source>
</evidence>
<protein>
    <submittedName>
        <fullName evidence="2">Cupin domain-containing protein</fullName>
    </submittedName>
</protein>
<proteinExistence type="predicted"/>
<dbReference type="InterPro" id="IPR009327">
    <property type="entry name" value="Cupin_DUF985"/>
</dbReference>
<organism evidence="2 3">
    <name type="scientific">Vineibacter terrae</name>
    <dbReference type="NCBI Taxonomy" id="2586908"/>
    <lineage>
        <taxon>Bacteria</taxon>
        <taxon>Pseudomonadati</taxon>
        <taxon>Pseudomonadota</taxon>
        <taxon>Alphaproteobacteria</taxon>
        <taxon>Hyphomicrobiales</taxon>
        <taxon>Vineibacter</taxon>
    </lineage>
</organism>
<comment type="caution">
    <text evidence="2">The sequence shown here is derived from an EMBL/GenBank/DDBJ whole genome shotgun (WGS) entry which is preliminary data.</text>
</comment>
<dbReference type="CDD" id="cd06121">
    <property type="entry name" value="cupin_YML079wp"/>
    <property type="match status" value="1"/>
</dbReference>
<name>A0A5C8PL24_9HYPH</name>
<dbReference type="EMBL" id="VDUZ01000018">
    <property type="protein sequence ID" value="TXL74410.1"/>
    <property type="molecule type" value="Genomic_DNA"/>
</dbReference>
<dbReference type="PANTHER" id="PTHR33387:SF3">
    <property type="entry name" value="DUF985 DOMAIN-CONTAINING PROTEIN"/>
    <property type="match status" value="1"/>
</dbReference>
<dbReference type="Gene3D" id="2.60.120.10">
    <property type="entry name" value="Jelly Rolls"/>
    <property type="match status" value="1"/>
</dbReference>
<dbReference type="OrthoDB" id="9798288at2"/>
<dbReference type="AlphaFoldDB" id="A0A5C8PL24"/>
<evidence type="ECO:0000259" key="1">
    <source>
        <dbReference type="Pfam" id="PF06172"/>
    </source>
</evidence>
<evidence type="ECO:0000313" key="3">
    <source>
        <dbReference type="Proteomes" id="UP000321638"/>
    </source>
</evidence>
<dbReference type="SUPFAM" id="SSF51182">
    <property type="entry name" value="RmlC-like cupins"/>
    <property type="match status" value="1"/>
</dbReference>
<feature type="domain" description="DUF985" evidence="1">
    <location>
        <begin position="5"/>
        <end position="133"/>
    </location>
</feature>
<keyword evidence="3" id="KW-1185">Reference proteome</keyword>
<dbReference type="Pfam" id="PF06172">
    <property type="entry name" value="Cupin_5"/>
    <property type="match status" value="1"/>
</dbReference>
<sequence length="147" mass="15743">MDADDLIRRLGLQPHPEGGHYVETYRAPPAQAGGRGATTAIYFLLRAGERSHWHKVDAVEIWHWYAGAPLELAISSDGREARHAILGTDFAAGQRPQAVVPKLAWQAARTLGAWTLVGCTVSPAFEFAGFTLAPGGWAPSQAAPTST</sequence>
<dbReference type="RefSeq" id="WP_147848089.1">
    <property type="nucleotide sequence ID" value="NZ_VDUZ01000018.1"/>
</dbReference>
<accession>A0A5C8PL24</accession>
<dbReference type="PANTHER" id="PTHR33387">
    <property type="entry name" value="RMLC-LIKE JELLY ROLL FOLD PROTEIN"/>
    <property type="match status" value="1"/>
</dbReference>
<gene>
    <name evidence="2" type="ORF">FHP25_16700</name>
</gene>
<dbReference type="InterPro" id="IPR011051">
    <property type="entry name" value="RmlC_Cupin_sf"/>
</dbReference>
<dbReference type="InterPro" id="IPR014710">
    <property type="entry name" value="RmlC-like_jellyroll"/>
</dbReference>
<reference evidence="2 3" key="1">
    <citation type="submission" date="2019-06" db="EMBL/GenBank/DDBJ databases">
        <title>New taxonomy in bacterial strain CC-CFT640, isolated from vineyard.</title>
        <authorList>
            <person name="Lin S.-Y."/>
            <person name="Tsai C.-F."/>
            <person name="Young C.-C."/>
        </authorList>
    </citation>
    <scope>NUCLEOTIDE SEQUENCE [LARGE SCALE GENOMIC DNA]</scope>
    <source>
        <strain evidence="2 3">CC-CFT640</strain>
    </source>
</reference>
<dbReference type="InterPro" id="IPR039935">
    <property type="entry name" value="YML079W-like"/>
</dbReference>
<dbReference type="Proteomes" id="UP000321638">
    <property type="component" value="Unassembled WGS sequence"/>
</dbReference>